<dbReference type="RefSeq" id="WP_249587411.1">
    <property type="nucleotide sequence ID" value="NZ_BAAAQL010000032.1"/>
</dbReference>
<dbReference type="EMBL" id="CP097289">
    <property type="protein sequence ID" value="UQT55932.1"/>
    <property type="molecule type" value="Genomic_DNA"/>
</dbReference>
<dbReference type="Proteomes" id="UP000829992">
    <property type="component" value="Chromosome"/>
</dbReference>
<protein>
    <submittedName>
        <fullName evidence="1">Uncharacterized protein</fullName>
    </submittedName>
</protein>
<sequence length="63" mass="6480">MASSRTRQPRPLTTTVLLSEAMARLAVAVVGSSRVRSVARARRGAGVRWSATSGRGAACVPGA</sequence>
<reference evidence="1 2" key="1">
    <citation type="submission" date="2022-05" db="EMBL/GenBank/DDBJ databases">
        <authorList>
            <person name="Zhou X."/>
            <person name="Li K."/>
            <person name="Man Y."/>
        </authorList>
    </citation>
    <scope>NUCLEOTIDE SEQUENCE [LARGE SCALE GENOMIC DNA]</scope>
    <source>
        <strain evidence="1 2">MS405</strain>
    </source>
</reference>
<proteinExistence type="predicted"/>
<accession>A0ABY4PS63</accession>
<keyword evidence="2" id="KW-1185">Reference proteome</keyword>
<name>A0ABY4PS63_9ACTN</name>
<evidence type="ECO:0000313" key="1">
    <source>
        <dbReference type="EMBL" id="UQT55932.1"/>
    </source>
</evidence>
<organism evidence="1 2">
    <name type="scientific">Streptomyces durmitorensis</name>
    <dbReference type="NCBI Taxonomy" id="319947"/>
    <lineage>
        <taxon>Bacteria</taxon>
        <taxon>Bacillati</taxon>
        <taxon>Actinomycetota</taxon>
        <taxon>Actinomycetes</taxon>
        <taxon>Kitasatosporales</taxon>
        <taxon>Streptomycetaceae</taxon>
        <taxon>Streptomyces</taxon>
    </lineage>
</organism>
<evidence type="ECO:0000313" key="2">
    <source>
        <dbReference type="Proteomes" id="UP000829992"/>
    </source>
</evidence>
<gene>
    <name evidence="1" type="ORF">M4V62_12930</name>
</gene>